<feature type="transmembrane region" description="Helical" evidence="1">
    <location>
        <begin position="90"/>
        <end position="112"/>
    </location>
</feature>
<sequence>MDQDLRPPPEKPGAFTLVAAAGGARWRAQLYVTLLFWRRKRGRSVHTPCGASQGGQPPYVSRRTLTANAITRSPDDPWDRPRNARHRLRSCLIMAVLLLIAWTTADTAARLISRVDFERLLTGG</sequence>
<keyword evidence="1" id="KW-0812">Transmembrane</keyword>
<dbReference type="RefSeq" id="WP_191317631.1">
    <property type="nucleotide sequence ID" value="NZ_BNCG01000001.1"/>
</dbReference>
<reference evidence="3" key="1">
    <citation type="journal article" date="2019" name="Int. J. Syst. Evol. Microbiol.">
        <title>The Global Catalogue of Microorganisms (GCM) 10K type strain sequencing project: providing services to taxonomists for standard genome sequencing and annotation.</title>
        <authorList>
            <consortium name="The Broad Institute Genomics Platform"/>
            <consortium name="The Broad Institute Genome Sequencing Center for Infectious Disease"/>
            <person name="Wu L."/>
            <person name="Ma J."/>
        </authorList>
    </citation>
    <scope>NUCLEOTIDE SEQUENCE [LARGE SCALE GENOMIC DNA]</scope>
    <source>
        <strain evidence="3">KCTC 42282</strain>
    </source>
</reference>
<gene>
    <name evidence="2" type="ORF">ACFONL_02540</name>
</gene>
<keyword evidence="3" id="KW-1185">Reference proteome</keyword>
<protein>
    <recommendedName>
        <fullName evidence="4">DDE family transposase</fullName>
    </recommendedName>
</protein>
<accession>A0ABV7UCM8</accession>
<comment type="caution">
    <text evidence="2">The sequence shown here is derived from an EMBL/GenBank/DDBJ whole genome shotgun (WGS) entry which is preliminary data.</text>
</comment>
<dbReference type="Proteomes" id="UP001595704">
    <property type="component" value="Unassembled WGS sequence"/>
</dbReference>
<evidence type="ECO:0008006" key="4">
    <source>
        <dbReference type="Google" id="ProtNLM"/>
    </source>
</evidence>
<keyword evidence="1" id="KW-1133">Transmembrane helix</keyword>
<evidence type="ECO:0000313" key="3">
    <source>
        <dbReference type="Proteomes" id="UP001595704"/>
    </source>
</evidence>
<dbReference type="EMBL" id="JBHRYC010000023">
    <property type="protein sequence ID" value="MFC3636266.1"/>
    <property type="molecule type" value="Genomic_DNA"/>
</dbReference>
<feature type="transmembrane region" description="Helical" evidence="1">
    <location>
        <begin position="14"/>
        <end position="37"/>
    </location>
</feature>
<organism evidence="2 3">
    <name type="scientific">Camelimonas fluminis</name>
    <dbReference type="NCBI Taxonomy" id="1576911"/>
    <lineage>
        <taxon>Bacteria</taxon>
        <taxon>Pseudomonadati</taxon>
        <taxon>Pseudomonadota</taxon>
        <taxon>Alphaproteobacteria</taxon>
        <taxon>Hyphomicrobiales</taxon>
        <taxon>Chelatococcaceae</taxon>
        <taxon>Camelimonas</taxon>
    </lineage>
</organism>
<keyword evidence="1" id="KW-0472">Membrane</keyword>
<evidence type="ECO:0000256" key="1">
    <source>
        <dbReference type="SAM" id="Phobius"/>
    </source>
</evidence>
<evidence type="ECO:0000313" key="2">
    <source>
        <dbReference type="EMBL" id="MFC3636266.1"/>
    </source>
</evidence>
<name>A0ABV7UCM8_9HYPH</name>
<proteinExistence type="predicted"/>